<evidence type="ECO:0000256" key="8">
    <source>
        <dbReference type="ARBA" id="ARBA00041763"/>
    </source>
</evidence>
<organism evidence="14 16">
    <name type="scientific">Canis lupus familiaris</name>
    <name type="common">Dog</name>
    <name type="synonym">Canis familiaris</name>
    <dbReference type="NCBI Taxonomy" id="9615"/>
    <lineage>
        <taxon>Eukaryota</taxon>
        <taxon>Metazoa</taxon>
        <taxon>Chordata</taxon>
        <taxon>Craniata</taxon>
        <taxon>Vertebrata</taxon>
        <taxon>Euteleostomi</taxon>
        <taxon>Mammalia</taxon>
        <taxon>Eutheria</taxon>
        <taxon>Laurasiatheria</taxon>
        <taxon>Carnivora</taxon>
        <taxon>Caniformia</taxon>
        <taxon>Canidae</taxon>
        <taxon>Canis</taxon>
    </lineage>
</organism>
<dbReference type="PROSITE" id="PS00903">
    <property type="entry name" value="CYT_DCMP_DEAMINASES_1"/>
    <property type="match status" value="1"/>
</dbReference>
<dbReference type="Proteomes" id="UP000694429">
    <property type="component" value="Chromosome 16"/>
</dbReference>
<reference evidence="14" key="3">
    <citation type="submission" date="2025-05" db="UniProtKB">
        <authorList>
            <consortium name="Ensembl"/>
        </authorList>
    </citation>
    <scope>IDENTIFICATION</scope>
</reference>
<dbReference type="InterPro" id="IPR015517">
    <property type="entry name" value="dCMP_deaminase-rel"/>
</dbReference>
<reference evidence="14" key="2">
    <citation type="submission" date="2019-03" db="EMBL/GenBank/DDBJ databases">
        <authorList>
            <person name="Warren W.C."/>
            <person name="Johnson G.S."/>
        </authorList>
    </citation>
    <scope>NUCLEOTIDE SEQUENCE [LARGE SCALE GENOMIC DNA]</scope>
    <source>
        <strain evidence="14">Basenji</strain>
    </source>
</reference>
<dbReference type="Ensembl" id="ENSCAFT00040010331.1">
    <property type="protein sequence ID" value="ENSCAFP00040008966.1"/>
    <property type="gene ID" value="ENSCAFG00040005373.1"/>
</dbReference>
<dbReference type="InterPro" id="IPR016193">
    <property type="entry name" value="Cytidine_deaminase-like"/>
</dbReference>
<dbReference type="SUPFAM" id="SSF53927">
    <property type="entry name" value="Cytidine deaminase-like"/>
    <property type="match status" value="1"/>
</dbReference>
<dbReference type="PROSITE" id="PS51747">
    <property type="entry name" value="CYT_DCMP_DEAMINASES_2"/>
    <property type="match status" value="1"/>
</dbReference>
<dbReference type="Ensembl" id="ENSCAFT00030022114.1">
    <property type="protein sequence ID" value="ENSCAFP00030019288.1"/>
    <property type="gene ID" value="ENSCAFG00030011853.1"/>
</dbReference>
<dbReference type="PANTHER" id="PTHR11086:SF18">
    <property type="entry name" value="DEOXYCYTIDYLATE DEAMINASE"/>
    <property type="match status" value="1"/>
</dbReference>
<dbReference type="Gene3D" id="3.40.140.10">
    <property type="entry name" value="Cytidine Deaminase, domain 2"/>
    <property type="match status" value="1"/>
</dbReference>
<dbReference type="CDD" id="cd01286">
    <property type="entry name" value="deoxycytidylate_deaminase"/>
    <property type="match status" value="1"/>
</dbReference>
<comment type="function">
    <text evidence="11">Catalyzes the deamination of dCMP to dUMP, providing the nucleoside monophosphate substrate for the thymidylate synthase/TYMS. Also, part of a nucleotide salvage pathway that eliminates epigenetically modified 5-hydroxymethyl-dCMP (hmdCMP) in a two-step process entailing deamination to cytotoxic 5-hydroxymethyl-dUMP (hmdUMP), followed by its hydrolysis into 5-hydroxymethyluracil (hmU) and 2-deoxy-D-ribose 5-phosphate (deoxyribosephosphate). Catalyzes the first step in that pathway, the deamination of 5-hydroxymethyl-dCMP (hmdCMP).</text>
</comment>
<evidence type="ECO:0000256" key="12">
    <source>
        <dbReference type="ARBA" id="ARBA00071582"/>
    </source>
</evidence>
<feature type="domain" description="CMP/dCMP-type deaminase" evidence="13">
    <location>
        <begin position="14"/>
        <end position="142"/>
    </location>
</feature>
<dbReference type="GO" id="GO:0009165">
    <property type="term" value="P:nucleotide biosynthetic process"/>
    <property type="evidence" value="ECO:0007669"/>
    <property type="project" value="UniProtKB-KW"/>
</dbReference>
<evidence type="ECO:0000256" key="6">
    <source>
        <dbReference type="ARBA" id="ARBA00022833"/>
    </source>
</evidence>
<reference evidence="15" key="1">
    <citation type="submission" date="2018-10" db="EMBL/GenBank/DDBJ databases">
        <title>De novo assembly of a Great Dane genome.</title>
        <authorList>
            <person name="Kidd J.M."/>
            <person name="Pendleton A.L."/>
            <person name="Shen F."/>
            <person name="Emery S."/>
        </authorList>
    </citation>
    <scope>NUCLEOTIDE SEQUENCE [LARGE SCALE GENOMIC DNA]</scope>
    <source>
        <strain evidence="15">Great Dane</strain>
    </source>
</reference>
<dbReference type="InterPro" id="IPR016192">
    <property type="entry name" value="APOBEC/CMP_deaminase_Zn-bd"/>
</dbReference>
<dbReference type="GO" id="GO:0004132">
    <property type="term" value="F:dCMP deaminase activity"/>
    <property type="evidence" value="ECO:0007669"/>
    <property type="project" value="UniProtKB-EC"/>
</dbReference>
<evidence type="ECO:0000256" key="11">
    <source>
        <dbReference type="ARBA" id="ARBA00059334"/>
    </source>
</evidence>
<dbReference type="EC" id="3.5.4.12" evidence="7"/>
<evidence type="ECO:0000256" key="9">
    <source>
        <dbReference type="ARBA" id="ARBA00050096"/>
    </source>
</evidence>
<evidence type="ECO:0000256" key="1">
    <source>
        <dbReference type="ARBA" id="ARBA00001947"/>
    </source>
</evidence>
<evidence type="ECO:0000313" key="15">
    <source>
        <dbReference type="Ensembl" id="ENSCAFP00040008966.1"/>
    </source>
</evidence>
<dbReference type="InterPro" id="IPR035105">
    <property type="entry name" value="Deoxycytidylate_deaminase_dom"/>
</dbReference>
<evidence type="ECO:0000256" key="4">
    <source>
        <dbReference type="ARBA" id="ARBA00022727"/>
    </source>
</evidence>
<keyword evidence="6" id="KW-0862">Zinc</keyword>
<sequence length="285" mass="31004">MSEVPCKKRDDYLEWPEYFMAVAFLAAQRSKDPNSQVGACIVNAENKIVGIGYNGMPNGCSDDHLPWERTAASKLDTKYPYVCHAELNAIMNKNSADVKGCTMYVALFPCNECAKLIIQAGNSHQSAARLSLTLIQLTTCQARSFRSFSVHLSNELFPEETACVPLSPPRPCLLGPQGRVDGGGTRTCFCSRVEESPLLQVPAWFTSKAALQPGSKLIPPLYVQCEEIQPASRWFIPDLSVTGLICAPGAVPQRGGAHLPPSHCDGGRACAPRRSSPLIFIKHAQ</sequence>
<evidence type="ECO:0000259" key="13">
    <source>
        <dbReference type="PROSITE" id="PS51747"/>
    </source>
</evidence>
<dbReference type="GO" id="GO:0008270">
    <property type="term" value="F:zinc ion binding"/>
    <property type="evidence" value="ECO:0007669"/>
    <property type="project" value="InterPro"/>
</dbReference>
<proteinExistence type="inferred from homology"/>
<keyword evidence="4" id="KW-0545">Nucleotide biosynthesis</keyword>
<evidence type="ECO:0000256" key="7">
    <source>
        <dbReference type="ARBA" id="ARBA00038938"/>
    </source>
</evidence>
<dbReference type="Proteomes" id="UP000694542">
    <property type="component" value="Chromosome 16"/>
</dbReference>
<dbReference type="FunFam" id="3.40.140.10:FF:000021">
    <property type="entry name" value="Deoxycytidylate deaminase"/>
    <property type="match status" value="1"/>
</dbReference>
<evidence type="ECO:0000313" key="16">
    <source>
        <dbReference type="Proteomes" id="UP000694429"/>
    </source>
</evidence>
<dbReference type="AlphaFoldDB" id="A0A8C0N4W8"/>
<comment type="catalytic activity">
    <reaction evidence="10">
        <text>dCMP + H2O + H(+) = dUMP + NH4(+)</text>
        <dbReference type="Rhea" id="RHEA:22924"/>
        <dbReference type="ChEBI" id="CHEBI:15377"/>
        <dbReference type="ChEBI" id="CHEBI:15378"/>
        <dbReference type="ChEBI" id="CHEBI:28938"/>
        <dbReference type="ChEBI" id="CHEBI:57566"/>
        <dbReference type="ChEBI" id="CHEBI:246422"/>
        <dbReference type="EC" id="3.5.4.12"/>
    </reaction>
    <physiologicalReaction direction="left-to-right" evidence="10">
        <dbReference type="Rhea" id="RHEA:22925"/>
    </physiologicalReaction>
</comment>
<dbReference type="PANTHER" id="PTHR11086">
    <property type="entry name" value="DEOXYCYTIDYLATE DEAMINASE-RELATED"/>
    <property type="match status" value="1"/>
</dbReference>
<keyword evidence="5" id="KW-0378">Hydrolase</keyword>
<dbReference type="Pfam" id="PF00383">
    <property type="entry name" value="dCMP_cyt_deam_1"/>
    <property type="match status" value="1"/>
</dbReference>
<accession>A0A8C0N4W8</accession>
<evidence type="ECO:0000313" key="14">
    <source>
        <dbReference type="Ensembl" id="ENSCAFP00030019288.1"/>
    </source>
</evidence>
<evidence type="ECO:0000256" key="3">
    <source>
        <dbReference type="ARBA" id="ARBA00022723"/>
    </source>
</evidence>
<dbReference type="InterPro" id="IPR002125">
    <property type="entry name" value="CMP_dCMP_dom"/>
</dbReference>
<name>A0A8C0N4W8_CANLF</name>
<comment type="cofactor">
    <cofactor evidence="1">
        <name>Zn(2+)</name>
        <dbReference type="ChEBI" id="CHEBI:29105"/>
    </cofactor>
</comment>
<protein>
    <recommendedName>
        <fullName evidence="12">Deoxycytidylate deaminase</fullName>
        <ecNumber evidence="7">3.5.4.12</ecNumber>
    </recommendedName>
    <alternativeName>
        <fullName evidence="8">dCMP deaminase</fullName>
    </alternativeName>
</protein>
<keyword evidence="3" id="KW-0479">Metal-binding</keyword>
<evidence type="ECO:0000256" key="10">
    <source>
        <dbReference type="ARBA" id="ARBA00051515"/>
    </source>
</evidence>
<evidence type="ECO:0000256" key="2">
    <source>
        <dbReference type="ARBA" id="ARBA00006576"/>
    </source>
</evidence>
<comment type="catalytic activity">
    <reaction evidence="9">
        <text>5-hydroxymethyl-dCMP + H2O + H(+) = 5-hydroxymethyl-dUMP + NH4(+)</text>
        <dbReference type="Rhea" id="RHEA:77175"/>
        <dbReference type="ChEBI" id="CHEBI:15377"/>
        <dbReference type="ChEBI" id="CHEBI:15378"/>
        <dbReference type="ChEBI" id="CHEBI:28938"/>
        <dbReference type="ChEBI" id="CHEBI:57962"/>
        <dbReference type="ChEBI" id="CHEBI:90409"/>
    </reaction>
    <physiologicalReaction direction="left-to-right" evidence="9">
        <dbReference type="Rhea" id="RHEA:77176"/>
    </physiologicalReaction>
</comment>
<gene>
    <name evidence="14" type="primary">DCTD</name>
</gene>
<comment type="similarity">
    <text evidence="2">Belongs to the cytidine and deoxycytidylate deaminase family.</text>
</comment>
<evidence type="ECO:0000256" key="5">
    <source>
        <dbReference type="ARBA" id="ARBA00022801"/>
    </source>
</evidence>